<evidence type="ECO:0000256" key="4">
    <source>
        <dbReference type="ARBA" id="ARBA00022833"/>
    </source>
</evidence>
<accession>A0ABY7AIW4</accession>
<dbReference type="InterPro" id="IPR028090">
    <property type="entry name" value="JAB_dom_prok"/>
</dbReference>
<name>A0ABY7AIW4_9ALTE</name>
<dbReference type="SUPFAM" id="SSF102712">
    <property type="entry name" value="JAB1/MPN domain"/>
    <property type="match status" value="1"/>
</dbReference>
<protein>
    <submittedName>
        <fullName evidence="7">Mov34/MPN/PAD-1 family protein</fullName>
    </submittedName>
</protein>
<reference evidence="7" key="1">
    <citation type="submission" date="2022-10" db="EMBL/GenBank/DDBJ databases">
        <title>Catenovulum adriacola sp. nov. isolated in the Harbour of Susak.</title>
        <authorList>
            <person name="Schoch T."/>
            <person name="Reich S.J."/>
            <person name="Stoeferle S."/>
            <person name="Flaiz M."/>
            <person name="Kazda M."/>
            <person name="Riedel C.U."/>
            <person name="Duerre P."/>
        </authorList>
    </citation>
    <scope>NUCLEOTIDE SEQUENCE</scope>
    <source>
        <strain evidence="7">TS8</strain>
    </source>
</reference>
<keyword evidence="2" id="KW-0479">Metal-binding</keyword>
<feature type="domain" description="JAB" evidence="6">
    <location>
        <begin position="31"/>
        <end position="139"/>
    </location>
</feature>
<keyword evidence="4" id="KW-0862">Zinc</keyword>
<keyword evidence="5" id="KW-0482">Metalloprotease</keyword>
<dbReference type="RefSeq" id="WP_268073795.1">
    <property type="nucleotide sequence ID" value="NZ_CP109965.1"/>
</dbReference>
<organism evidence="7 8">
    <name type="scientific">Catenovulum adriaticum</name>
    <dbReference type="NCBI Taxonomy" id="2984846"/>
    <lineage>
        <taxon>Bacteria</taxon>
        <taxon>Pseudomonadati</taxon>
        <taxon>Pseudomonadota</taxon>
        <taxon>Gammaproteobacteria</taxon>
        <taxon>Alteromonadales</taxon>
        <taxon>Alteromonadaceae</taxon>
        <taxon>Catenovulum</taxon>
    </lineage>
</organism>
<gene>
    <name evidence="7" type="ORF">OLW01_10150</name>
</gene>
<evidence type="ECO:0000256" key="2">
    <source>
        <dbReference type="ARBA" id="ARBA00022723"/>
    </source>
</evidence>
<dbReference type="Proteomes" id="UP001163726">
    <property type="component" value="Chromosome"/>
</dbReference>
<evidence type="ECO:0000256" key="1">
    <source>
        <dbReference type="ARBA" id="ARBA00022670"/>
    </source>
</evidence>
<evidence type="ECO:0000313" key="8">
    <source>
        <dbReference type="Proteomes" id="UP001163726"/>
    </source>
</evidence>
<dbReference type="EMBL" id="CP109965">
    <property type="protein sequence ID" value="WAJ69532.1"/>
    <property type="molecule type" value="Genomic_DNA"/>
</dbReference>
<keyword evidence="8" id="KW-1185">Reference proteome</keyword>
<keyword evidence="3" id="KW-0378">Hydrolase</keyword>
<dbReference type="Pfam" id="PF14464">
    <property type="entry name" value="Prok-JAB"/>
    <property type="match status" value="1"/>
</dbReference>
<sequence length="152" mass="17306">MFVNELILQANIEVKTNDKVSSMWKSYRQTGSRREACGFIIGGYEASNNLIIVDQCTTPGIKDIRTRYTYKLKDPKHHAAVVNAYNSSGGYSNFLGVWHTHPERIPSPSDIDINGWNHLIKENDSIIPAFLFVIVGTEKTNFYTYLNERFNG</sequence>
<evidence type="ECO:0000256" key="3">
    <source>
        <dbReference type="ARBA" id="ARBA00022801"/>
    </source>
</evidence>
<keyword evidence="1" id="KW-0645">Protease</keyword>
<evidence type="ECO:0000259" key="6">
    <source>
        <dbReference type="Pfam" id="PF14464"/>
    </source>
</evidence>
<evidence type="ECO:0000313" key="7">
    <source>
        <dbReference type="EMBL" id="WAJ69532.1"/>
    </source>
</evidence>
<proteinExistence type="predicted"/>
<evidence type="ECO:0000256" key="5">
    <source>
        <dbReference type="ARBA" id="ARBA00023049"/>
    </source>
</evidence>
<dbReference type="Gene3D" id="3.40.140.10">
    <property type="entry name" value="Cytidine Deaminase, domain 2"/>
    <property type="match status" value="1"/>
</dbReference>